<protein>
    <submittedName>
        <fullName evidence="1">Uncharacterized protein</fullName>
    </submittedName>
</protein>
<dbReference type="EMBL" id="CP060634">
    <property type="protein sequence ID" value="QNM06366.1"/>
    <property type="molecule type" value="Genomic_DNA"/>
</dbReference>
<evidence type="ECO:0000313" key="1">
    <source>
        <dbReference type="EMBL" id="QNM06366.1"/>
    </source>
</evidence>
<dbReference type="RefSeq" id="WP_249303775.1">
    <property type="nucleotide sequence ID" value="NZ_CP060634.1"/>
</dbReference>
<name>A0A7G9G6D4_9FIRM</name>
<evidence type="ECO:0000313" key="2">
    <source>
        <dbReference type="Proteomes" id="UP000515823"/>
    </source>
</evidence>
<dbReference type="AlphaFoldDB" id="A0A7G9G6D4"/>
<proteinExistence type="predicted"/>
<keyword evidence="2" id="KW-1185">Reference proteome</keyword>
<reference evidence="1 2" key="1">
    <citation type="submission" date="2020-08" db="EMBL/GenBank/DDBJ databases">
        <authorList>
            <person name="Liu C."/>
            <person name="Sun Q."/>
        </authorList>
    </citation>
    <scope>NUCLEOTIDE SEQUENCE [LARGE SCALE GENOMIC DNA]</scope>
    <source>
        <strain evidence="1 2">NSJ-38</strain>
    </source>
</reference>
<dbReference type="KEGG" id="qdo:H9Q78_04305"/>
<accession>A0A7G9G6D4</accession>
<organism evidence="1 2">
    <name type="scientific">Qiania dongpingensis</name>
    <dbReference type="NCBI Taxonomy" id="2763669"/>
    <lineage>
        <taxon>Bacteria</taxon>
        <taxon>Bacillati</taxon>
        <taxon>Bacillota</taxon>
        <taxon>Clostridia</taxon>
        <taxon>Lachnospirales</taxon>
        <taxon>Lachnospiraceae</taxon>
        <taxon>Qiania</taxon>
    </lineage>
</organism>
<dbReference type="InterPro" id="IPR046930">
    <property type="entry name" value="HTH_60"/>
</dbReference>
<gene>
    <name evidence="1" type="ORF">H9Q78_04305</name>
</gene>
<dbReference type="Proteomes" id="UP000515823">
    <property type="component" value="Chromosome"/>
</dbReference>
<dbReference type="Pfam" id="PF20317">
    <property type="entry name" value="HTH_60"/>
    <property type="match status" value="1"/>
</dbReference>
<sequence length="141" mass="16246">MEELCDIPEQLKTLLEEYRFNVNTLSKYLAVPAEDICRLADGNLDVLPDDNILRFEIYNKISFLYLIPYEGADKKLSAFLMVLISYHGLSKDTIARMALVEKSDIDKILSGRMERISDEKKYRVAAAVMCLRFFLKENEPG</sequence>